<evidence type="ECO:0000313" key="1">
    <source>
        <dbReference type="EMBL" id="KNC31816.1"/>
    </source>
</evidence>
<reference evidence="1 2" key="1">
    <citation type="journal article" date="2015" name="Nat. Commun.">
        <title>Lucilia cuprina genome unlocks parasitic fly biology to underpin future interventions.</title>
        <authorList>
            <person name="Anstead C.A."/>
            <person name="Korhonen P.K."/>
            <person name="Young N.D."/>
            <person name="Hall R.S."/>
            <person name="Jex A.R."/>
            <person name="Murali S.C."/>
            <person name="Hughes D.S."/>
            <person name="Lee S.F."/>
            <person name="Perry T."/>
            <person name="Stroehlein A.J."/>
            <person name="Ansell B.R."/>
            <person name="Breugelmans B."/>
            <person name="Hofmann A."/>
            <person name="Qu J."/>
            <person name="Dugan S."/>
            <person name="Lee S.L."/>
            <person name="Chao H."/>
            <person name="Dinh H."/>
            <person name="Han Y."/>
            <person name="Doddapaneni H.V."/>
            <person name="Worley K.C."/>
            <person name="Muzny D.M."/>
            <person name="Ioannidis P."/>
            <person name="Waterhouse R.M."/>
            <person name="Zdobnov E.M."/>
            <person name="James P.J."/>
            <person name="Bagnall N.H."/>
            <person name="Kotze A.C."/>
            <person name="Gibbs R.A."/>
            <person name="Richards S."/>
            <person name="Batterham P."/>
            <person name="Gasser R.B."/>
        </authorList>
    </citation>
    <scope>NUCLEOTIDE SEQUENCE [LARGE SCALE GENOMIC DNA]</scope>
    <source>
        <strain evidence="1 2">LS</strain>
        <tissue evidence="1">Full body</tissue>
    </source>
</reference>
<comment type="caution">
    <text evidence="1">The sequence shown here is derived from an EMBL/GenBank/DDBJ whole genome shotgun (WGS) entry which is preliminary data.</text>
</comment>
<dbReference type="AlphaFoldDB" id="A0A0L0CHU2"/>
<organism evidence="1 2">
    <name type="scientific">Lucilia cuprina</name>
    <name type="common">Green bottle fly</name>
    <name type="synonym">Australian sheep blowfly</name>
    <dbReference type="NCBI Taxonomy" id="7375"/>
    <lineage>
        <taxon>Eukaryota</taxon>
        <taxon>Metazoa</taxon>
        <taxon>Ecdysozoa</taxon>
        <taxon>Arthropoda</taxon>
        <taxon>Hexapoda</taxon>
        <taxon>Insecta</taxon>
        <taxon>Pterygota</taxon>
        <taxon>Neoptera</taxon>
        <taxon>Endopterygota</taxon>
        <taxon>Diptera</taxon>
        <taxon>Brachycera</taxon>
        <taxon>Muscomorpha</taxon>
        <taxon>Oestroidea</taxon>
        <taxon>Calliphoridae</taxon>
        <taxon>Luciliinae</taxon>
        <taxon>Lucilia</taxon>
    </lineage>
</organism>
<evidence type="ECO:0000313" key="2">
    <source>
        <dbReference type="Proteomes" id="UP000037069"/>
    </source>
</evidence>
<dbReference type="Proteomes" id="UP000037069">
    <property type="component" value="Unassembled WGS sequence"/>
</dbReference>
<protein>
    <submittedName>
        <fullName evidence="1">Uncharacterized protein</fullName>
    </submittedName>
</protein>
<dbReference type="EMBL" id="JRES01000378">
    <property type="protein sequence ID" value="KNC31816.1"/>
    <property type="molecule type" value="Genomic_DNA"/>
</dbReference>
<accession>A0A0L0CHU2</accession>
<sequence>MVCSTSNTVNILLVKTLKHFVNCIIEHNMLKNKSKQQGPAKETRDSKRYTYCNLRGYTFEQCRKRKNSHEASNN</sequence>
<name>A0A0L0CHU2_LUCCU</name>
<proteinExistence type="predicted"/>
<gene>
    <name evidence="1" type="ORF">FF38_12402</name>
</gene>
<keyword evidence="2" id="KW-1185">Reference proteome</keyword>